<dbReference type="AlphaFoldDB" id="A0A7W7N0A0"/>
<dbReference type="EMBL" id="JACHMV010000001">
    <property type="protein sequence ID" value="MBB4777668.1"/>
    <property type="molecule type" value="Genomic_DNA"/>
</dbReference>
<reference evidence="2 5" key="1">
    <citation type="journal article" date="2019" name="Int. J. Syst. Evol. Microbiol.">
        <title>The Global Catalogue of Microorganisms (GCM) 10K type strain sequencing project: providing services to taxonomists for standard genome sequencing and annotation.</title>
        <authorList>
            <consortium name="The Broad Institute Genomics Platform"/>
            <consortium name="The Broad Institute Genome Sequencing Center for Infectious Disease"/>
            <person name="Wu L."/>
            <person name="Ma J."/>
        </authorList>
    </citation>
    <scope>NUCLEOTIDE SEQUENCE [LARGE SCALE GENOMIC DNA]</scope>
    <source>
        <strain evidence="2 5">JCM 10667</strain>
    </source>
</reference>
<name>A0A7W7N0A0_9ACTN</name>
<reference evidence="3 4" key="2">
    <citation type="submission" date="2020-08" db="EMBL/GenBank/DDBJ databases">
        <title>Sequencing the genomes of 1000 actinobacteria strains.</title>
        <authorList>
            <person name="Klenk H.-P."/>
        </authorList>
    </citation>
    <scope>NUCLEOTIDE SEQUENCE [LARGE SCALE GENOMIC DNA]</scope>
    <source>
        <strain evidence="3 4">DSM 44772</strain>
    </source>
</reference>
<gene>
    <name evidence="3" type="ORF">F4557_006086</name>
    <name evidence="2" type="ORF">GCM10009546_66390</name>
</gene>
<sequence length="45" mass="4696">MAKGSKPSGSGKARSAITGKYVTKATAARHPKTTVVEKPSKPKKK</sequence>
<evidence type="ECO:0000256" key="1">
    <source>
        <dbReference type="SAM" id="MobiDB-lite"/>
    </source>
</evidence>
<accession>A0A7W7N0A0</accession>
<dbReference type="RefSeq" id="WP_184888269.1">
    <property type="nucleotide sequence ID" value="NZ_BAAAHD010000080.1"/>
</dbReference>
<comment type="caution">
    <text evidence="3">The sequence shown here is derived from an EMBL/GenBank/DDBJ whole genome shotgun (WGS) entry which is preliminary data.</text>
</comment>
<evidence type="ECO:0000313" key="4">
    <source>
        <dbReference type="Proteomes" id="UP000549343"/>
    </source>
</evidence>
<evidence type="ECO:0000313" key="2">
    <source>
        <dbReference type="EMBL" id="GAA0594905.1"/>
    </source>
</evidence>
<keyword evidence="5" id="KW-1185">Reference proteome</keyword>
<reference evidence="2" key="3">
    <citation type="submission" date="2023-12" db="EMBL/GenBank/DDBJ databases">
        <authorList>
            <person name="Sun Q."/>
            <person name="Inoue M."/>
        </authorList>
    </citation>
    <scope>NUCLEOTIDE SEQUENCE</scope>
    <source>
        <strain evidence="2">JCM 10667</strain>
    </source>
</reference>
<dbReference type="EMBL" id="BAAAHD010000080">
    <property type="protein sequence ID" value="GAA0594905.1"/>
    <property type="molecule type" value="Genomic_DNA"/>
</dbReference>
<evidence type="ECO:0000313" key="3">
    <source>
        <dbReference type="EMBL" id="MBB4777668.1"/>
    </source>
</evidence>
<feature type="region of interest" description="Disordered" evidence="1">
    <location>
        <begin position="1"/>
        <end position="45"/>
    </location>
</feature>
<evidence type="ECO:0000313" key="5">
    <source>
        <dbReference type="Proteomes" id="UP001501427"/>
    </source>
</evidence>
<protein>
    <submittedName>
        <fullName evidence="3">Uncharacterized protein</fullName>
    </submittedName>
</protein>
<dbReference type="Proteomes" id="UP001501427">
    <property type="component" value="Unassembled WGS sequence"/>
</dbReference>
<proteinExistence type="predicted"/>
<organism evidence="3 4">
    <name type="scientific">Actinomadura livida</name>
    <dbReference type="NCBI Taxonomy" id="79909"/>
    <lineage>
        <taxon>Bacteria</taxon>
        <taxon>Bacillati</taxon>
        <taxon>Actinomycetota</taxon>
        <taxon>Actinomycetes</taxon>
        <taxon>Streptosporangiales</taxon>
        <taxon>Thermomonosporaceae</taxon>
        <taxon>Actinomadura</taxon>
    </lineage>
</organism>
<dbReference type="Proteomes" id="UP000549343">
    <property type="component" value="Unassembled WGS sequence"/>
</dbReference>